<protein>
    <recommendedName>
        <fullName evidence="4">Nitrogen regulatory protein areA GATA-like domain-containing protein</fullName>
    </recommendedName>
</protein>
<evidence type="ECO:0000256" key="1">
    <source>
        <dbReference type="SAM" id="MobiDB-lite"/>
    </source>
</evidence>
<dbReference type="EMBL" id="JANBOJ010000202">
    <property type="protein sequence ID" value="KAJ1721050.1"/>
    <property type="molecule type" value="Genomic_DNA"/>
</dbReference>
<proteinExistence type="predicted"/>
<dbReference type="OrthoDB" id="5574225at2759"/>
<name>A0A9W7XZX2_9FUNG</name>
<dbReference type="Proteomes" id="UP001149813">
    <property type="component" value="Unassembled WGS sequence"/>
</dbReference>
<feature type="compositionally biased region" description="Polar residues" evidence="1">
    <location>
        <begin position="356"/>
        <end position="373"/>
    </location>
</feature>
<reference evidence="2" key="1">
    <citation type="submission" date="2022-07" db="EMBL/GenBank/DDBJ databases">
        <title>Phylogenomic reconstructions and comparative analyses of Kickxellomycotina fungi.</title>
        <authorList>
            <person name="Reynolds N.K."/>
            <person name="Stajich J.E."/>
            <person name="Barry K."/>
            <person name="Grigoriev I.V."/>
            <person name="Crous P."/>
            <person name="Smith M.E."/>
        </authorList>
    </citation>
    <scope>NUCLEOTIDE SEQUENCE</scope>
    <source>
        <strain evidence="2">NBRC 32514</strain>
    </source>
</reference>
<organism evidence="2 3">
    <name type="scientific">Coemansia erecta</name>
    <dbReference type="NCBI Taxonomy" id="147472"/>
    <lineage>
        <taxon>Eukaryota</taxon>
        <taxon>Fungi</taxon>
        <taxon>Fungi incertae sedis</taxon>
        <taxon>Zoopagomycota</taxon>
        <taxon>Kickxellomycotina</taxon>
        <taxon>Kickxellomycetes</taxon>
        <taxon>Kickxellales</taxon>
        <taxon>Kickxellaceae</taxon>
        <taxon>Coemansia</taxon>
    </lineage>
</organism>
<gene>
    <name evidence="2" type="ORF">LPJ53_004380</name>
</gene>
<keyword evidence="3" id="KW-1185">Reference proteome</keyword>
<sequence length="373" mass="40082">MGGAGLALLSPQSATPTAVADGRFGQQQYYQQQFDSNYEDFMRSMSQVLAQGPPIDTAHQQSLHLLKSICAADNKPSSSSSSSKPAALDEDRLWMLYTKSETLLPNGSRARNLLWRMRGQRRLKEKSAAGRTQAKTVLSGPLTESPKTAAAGGAGSKITDEIPDDITMLDLRSRSLSSHTVVGERLDTAALPLQQQQQQHFMPLPPRDASLDVDMELARPLELWGMPLDPSLAWLPPLPPLPPTAEAGSQPWLPAPPQMQQMPMQQHPFNMAQTAVTAPAPIGFVHDTRLIDARSSAISQNKLASDAAADAAAAARLTEQQLRAVLDGALLSPTSMLPHWPERPKGAGTLAEQPISADSANRSRTASTGGELL</sequence>
<feature type="region of interest" description="Disordered" evidence="1">
    <location>
        <begin position="335"/>
        <end position="373"/>
    </location>
</feature>
<evidence type="ECO:0000313" key="2">
    <source>
        <dbReference type="EMBL" id="KAJ1721050.1"/>
    </source>
</evidence>
<accession>A0A9W7XZX2</accession>
<comment type="caution">
    <text evidence="2">The sequence shown here is derived from an EMBL/GenBank/DDBJ whole genome shotgun (WGS) entry which is preliminary data.</text>
</comment>
<evidence type="ECO:0000313" key="3">
    <source>
        <dbReference type="Proteomes" id="UP001149813"/>
    </source>
</evidence>
<evidence type="ECO:0008006" key="4">
    <source>
        <dbReference type="Google" id="ProtNLM"/>
    </source>
</evidence>
<dbReference type="AlphaFoldDB" id="A0A9W7XZX2"/>